<organism evidence="1 2">
    <name type="scientific">Caloramator quimbayensis</name>
    <dbReference type="NCBI Taxonomy" id="1147123"/>
    <lineage>
        <taxon>Bacteria</taxon>
        <taxon>Bacillati</taxon>
        <taxon>Bacillota</taxon>
        <taxon>Clostridia</taxon>
        <taxon>Eubacteriales</taxon>
        <taxon>Clostridiaceae</taxon>
        <taxon>Caloramator</taxon>
    </lineage>
</organism>
<dbReference type="STRING" id="1147123.SAMN05443428_12113"/>
<proteinExistence type="predicted"/>
<reference evidence="2" key="1">
    <citation type="submission" date="2017-02" db="EMBL/GenBank/DDBJ databases">
        <authorList>
            <person name="Varghese N."/>
            <person name="Submissions S."/>
        </authorList>
    </citation>
    <scope>NUCLEOTIDE SEQUENCE [LARGE SCALE GENOMIC DNA]</scope>
    <source>
        <strain evidence="2">USBA 833</strain>
    </source>
</reference>
<gene>
    <name evidence="1" type="ORF">SAMN05443428_12113</name>
</gene>
<dbReference type="AlphaFoldDB" id="A0A1T4Y3P5"/>
<dbReference type="RefSeq" id="WP_078697306.1">
    <property type="nucleotide sequence ID" value="NZ_FUYH01000021.1"/>
</dbReference>
<evidence type="ECO:0000313" key="2">
    <source>
        <dbReference type="Proteomes" id="UP000190105"/>
    </source>
</evidence>
<dbReference type="InterPro" id="IPR037010">
    <property type="entry name" value="VitB12-dep_Met_synth_activ_sf"/>
</dbReference>
<sequence>MYSFNDFKFVLDKNHVLKVVESYYKIEDHETASKAYDDLLNLLQKNIQPVGLFKIEDKNREYDFETIKNCSKILYCIITLGNTVTESIDEMFKKGSFLEGVLLDAMSSSLLFEYNSQMYSYLFDWAAKEDLGITCRIAPGDGEIPIEYQRDIVERIETSKNHGISVMKGNAINPSKSMSYIHGADKELERIKMLHSCKDCSNLNCCIREVKQRIQRPYKQ</sequence>
<keyword evidence="2" id="KW-1185">Reference proteome</keyword>
<dbReference type="GO" id="GO:0008705">
    <property type="term" value="F:methionine synthase activity"/>
    <property type="evidence" value="ECO:0007669"/>
    <property type="project" value="InterPro"/>
</dbReference>
<dbReference type="Gene3D" id="3.40.109.40">
    <property type="match status" value="1"/>
</dbReference>
<dbReference type="OrthoDB" id="2034596at2"/>
<accession>A0A1T4Y3P5</accession>
<dbReference type="SUPFAM" id="SSF56507">
    <property type="entry name" value="Methionine synthase activation domain-like"/>
    <property type="match status" value="1"/>
</dbReference>
<evidence type="ECO:0000313" key="1">
    <source>
        <dbReference type="EMBL" id="SKA96432.1"/>
    </source>
</evidence>
<name>A0A1T4Y3P5_9CLOT</name>
<dbReference type="EMBL" id="FUYH01000021">
    <property type="protein sequence ID" value="SKA96432.1"/>
    <property type="molecule type" value="Genomic_DNA"/>
</dbReference>
<evidence type="ECO:0008006" key="3">
    <source>
        <dbReference type="Google" id="ProtNLM"/>
    </source>
</evidence>
<dbReference type="Proteomes" id="UP000190105">
    <property type="component" value="Unassembled WGS sequence"/>
</dbReference>
<protein>
    <recommendedName>
        <fullName evidence="3">Vitamin B12 dependent methionine synthase, activation domain</fullName>
    </recommendedName>
</protein>